<reference evidence="8 9" key="1">
    <citation type="submission" date="2016-10" db="EMBL/GenBank/DDBJ databases">
        <authorList>
            <person name="de Groot N.N."/>
        </authorList>
    </citation>
    <scope>NUCLEOTIDE SEQUENCE [LARGE SCALE GENOMIC DNA]</scope>
    <source>
        <strain>J11</strain>
        <strain evidence="9">PG 39</strain>
    </source>
</reference>
<dbReference type="EMBL" id="FOPJ01000005">
    <property type="protein sequence ID" value="SFG50916.1"/>
    <property type="molecule type" value="Genomic_DNA"/>
</dbReference>
<dbReference type="OrthoDB" id="5638726at2"/>
<keyword evidence="9" id="KW-1185">Reference proteome</keyword>
<protein>
    <submittedName>
        <fullName evidence="8">L-lysine exporter family protein LysE/ArgO</fullName>
    </submittedName>
</protein>
<feature type="transmembrane region" description="Helical" evidence="7">
    <location>
        <begin position="225"/>
        <end position="245"/>
    </location>
</feature>
<accession>A0A1I2SKZ3</accession>
<feature type="compositionally biased region" description="Low complexity" evidence="6">
    <location>
        <begin position="109"/>
        <end position="133"/>
    </location>
</feature>
<evidence type="ECO:0000256" key="6">
    <source>
        <dbReference type="SAM" id="MobiDB-lite"/>
    </source>
</evidence>
<keyword evidence="4 7" id="KW-1133">Transmembrane helix</keyword>
<dbReference type="PANTHER" id="PTHR30086:SF20">
    <property type="entry name" value="ARGININE EXPORTER PROTEIN ARGO-RELATED"/>
    <property type="match status" value="1"/>
</dbReference>
<feature type="transmembrane region" description="Helical" evidence="7">
    <location>
        <begin position="41"/>
        <end position="68"/>
    </location>
</feature>
<feature type="region of interest" description="Disordered" evidence="6">
    <location>
        <begin position="109"/>
        <end position="138"/>
    </location>
</feature>
<keyword evidence="2" id="KW-1003">Cell membrane</keyword>
<keyword evidence="5 7" id="KW-0472">Membrane</keyword>
<feature type="transmembrane region" description="Helical" evidence="7">
    <location>
        <begin position="74"/>
        <end position="91"/>
    </location>
</feature>
<evidence type="ECO:0000256" key="3">
    <source>
        <dbReference type="ARBA" id="ARBA00022692"/>
    </source>
</evidence>
<evidence type="ECO:0000256" key="5">
    <source>
        <dbReference type="ARBA" id="ARBA00023136"/>
    </source>
</evidence>
<dbReference type="PANTHER" id="PTHR30086">
    <property type="entry name" value="ARGININE EXPORTER PROTEIN ARGO"/>
    <property type="match status" value="1"/>
</dbReference>
<dbReference type="AlphaFoldDB" id="A0A1I2SKZ3"/>
<keyword evidence="3 7" id="KW-0812">Transmembrane</keyword>
<evidence type="ECO:0000256" key="1">
    <source>
        <dbReference type="ARBA" id="ARBA00004651"/>
    </source>
</evidence>
<dbReference type="STRING" id="185761.SAMN05660282_01095"/>
<evidence type="ECO:0000313" key="8">
    <source>
        <dbReference type="EMBL" id="SFG50916.1"/>
    </source>
</evidence>
<dbReference type="GO" id="GO:0015171">
    <property type="term" value="F:amino acid transmembrane transporter activity"/>
    <property type="evidence" value="ECO:0007669"/>
    <property type="project" value="TreeGrafter"/>
</dbReference>
<gene>
    <name evidence="8" type="ORF">SAMN05660282_01095</name>
</gene>
<evidence type="ECO:0000256" key="4">
    <source>
        <dbReference type="ARBA" id="ARBA00022989"/>
    </source>
</evidence>
<dbReference type="GO" id="GO:0005886">
    <property type="term" value="C:plasma membrane"/>
    <property type="evidence" value="ECO:0007669"/>
    <property type="project" value="UniProtKB-SubCell"/>
</dbReference>
<evidence type="ECO:0000256" key="7">
    <source>
        <dbReference type="SAM" id="Phobius"/>
    </source>
</evidence>
<dbReference type="Pfam" id="PF01810">
    <property type="entry name" value="LysE"/>
    <property type="match status" value="1"/>
</dbReference>
<evidence type="ECO:0000313" key="9">
    <source>
        <dbReference type="Proteomes" id="UP000199065"/>
    </source>
</evidence>
<dbReference type="Proteomes" id="UP000199065">
    <property type="component" value="Unassembled WGS sequence"/>
</dbReference>
<organism evidence="8 9">
    <name type="scientific">Corynebacterium spheniscorum</name>
    <dbReference type="NCBI Taxonomy" id="185761"/>
    <lineage>
        <taxon>Bacteria</taxon>
        <taxon>Bacillati</taxon>
        <taxon>Actinomycetota</taxon>
        <taxon>Actinomycetes</taxon>
        <taxon>Mycobacteriales</taxon>
        <taxon>Corynebacteriaceae</taxon>
        <taxon>Corynebacterium</taxon>
    </lineage>
</organism>
<dbReference type="RefSeq" id="WP_092285226.1">
    <property type="nucleotide sequence ID" value="NZ_FOPJ01000005.1"/>
</dbReference>
<comment type="subcellular location">
    <subcellularLocation>
        <location evidence="1">Cell membrane</location>
        <topology evidence="1">Multi-pass membrane protein</topology>
    </subcellularLocation>
</comment>
<name>A0A1I2SKZ3_9CORY</name>
<evidence type="ECO:0000256" key="2">
    <source>
        <dbReference type="ARBA" id="ARBA00022475"/>
    </source>
</evidence>
<sequence length="247" mass="25942">MSTSFPIVLAGLALGFSLILAIGPQNLLVLKTGIRKTGITAVIITCVISEILLCTAGALGVGGIIAHLPQVMNAIRYAGVAYLLWFAFLSARDAIYPKVAVQDIENSAPTSAPTAASTNSAPTTQNTTHTTSTEPLHSGSAVLTKERVRAQKTWVKPVTAALLMTWLNPGAYVDALVIIGGIANQYVGPERWYFIGGCILASLIWFPALGYGARALATPLSSPQVWRGINAGVALVLTTLALKLLTM</sequence>
<feature type="transmembrane region" description="Helical" evidence="7">
    <location>
        <begin position="192"/>
        <end position="213"/>
    </location>
</feature>
<proteinExistence type="predicted"/>
<dbReference type="InterPro" id="IPR001123">
    <property type="entry name" value="LeuE-type"/>
</dbReference>
<feature type="transmembrane region" description="Helical" evidence="7">
    <location>
        <begin position="6"/>
        <end position="29"/>
    </location>
</feature>